<reference evidence="2 3" key="1">
    <citation type="journal article" date="2016" name="Nat. Commun.">
        <title>Thousands of microbial genomes shed light on interconnected biogeochemical processes in an aquifer system.</title>
        <authorList>
            <person name="Anantharaman K."/>
            <person name="Brown C.T."/>
            <person name="Hug L.A."/>
            <person name="Sharon I."/>
            <person name="Castelle C.J."/>
            <person name="Probst A.J."/>
            <person name="Thomas B.C."/>
            <person name="Singh A."/>
            <person name="Wilkins M.J."/>
            <person name="Karaoz U."/>
            <person name="Brodie E.L."/>
            <person name="Williams K.H."/>
            <person name="Hubbard S.S."/>
            <person name="Banfield J.F."/>
        </authorList>
    </citation>
    <scope>NUCLEOTIDE SEQUENCE [LARGE SCALE GENOMIC DNA]</scope>
</reference>
<dbReference type="InterPro" id="IPR016181">
    <property type="entry name" value="Acyl_CoA_acyltransferase"/>
</dbReference>
<organism evidence="2 3">
    <name type="scientific">Candidatus Kaiserbacteria bacterium RIFOXYD1_FULL_47_14</name>
    <dbReference type="NCBI Taxonomy" id="1798533"/>
    <lineage>
        <taxon>Bacteria</taxon>
        <taxon>Candidatus Kaiseribacteriota</taxon>
    </lineage>
</organism>
<evidence type="ECO:0000313" key="2">
    <source>
        <dbReference type="EMBL" id="OGG92915.1"/>
    </source>
</evidence>
<comment type="caution">
    <text evidence="2">The sequence shown here is derived from an EMBL/GenBank/DDBJ whole genome shotgun (WGS) entry which is preliminary data.</text>
</comment>
<dbReference type="Proteomes" id="UP000176867">
    <property type="component" value="Unassembled WGS sequence"/>
</dbReference>
<sequence>MKITRNEFGHDYQTYRFGYCEYAALEPKDSLADFYEKGFLPYSADPAMQNVFYMARSARIALPKFEFSSENRRIWKRFDALFSFRTLSISEAKKDPRIRTLFLKYFKKRHGEIVMPAKRFDAILEWTLPFRVLVYEKEGTLVAAVLEVSGKTFGHFWFSAYDLSYAKQSLGMWLMLDATRCAAKSDRAHYYIGTVYGAKALYKTNLKPLEFWNGSLWSTDLMQLKKLARSESK</sequence>
<dbReference type="InterPro" id="IPR007472">
    <property type="entry name" value="N-end_Aminoacyl_Trfase_C"/>
</dbReference>
<dbReference type="EMBL" id="MFMU01000016">
    <property type="protein sequence ID" value="OGG92915.1"/>
    <property type="molecule type" value="Genomic_DNA"/>
</dbReference>
<accession>A0A1F6G461</accession>
<dbReference type="Pfam" id="PF04377">
    <property type="entry name" value="ATE_C"/>
    <property type="match status" value="1"/>
</dbReference>
<dbReference type="GO" id="GO:0004057">
    <property type="term" value="F:arginyl-tRNA--protein transferase activity"/>
    <property type="evidence" value="ECO:0007669"/>
    <property type="project" value="InterPro"/>
</dbReference>
<evidence type="ECO:0000259" key="1">
    <source>
        <dbReference type="Pfam" id="PF04377"/>
    </source>
</evidence>
<dbReference type="AlphaFoldDB" id="A0A1F6G461"/>
<protein>
    <recommendedName>
        <fullName evidence="1">N-end rule aminoacyl transferase C-terminal domain-containing protein</fullName>
    </recommendedName>
</protein>
<evidence type="ECO:0000313" key="3">
    <source>
        <dbReference type="Proteomes" id="UP000176867"/>
    </source>
</evidence>
<gene>
    <name evidence="2" type="ORF">A2609_03555</name>
</gene>
<proteinExistence type="predicted"/>
<dbReference type="STRING" id="1798533.A2609_03555"/>
<dbReference type="SUPFAM" id="SSF55729">
    <property type="entry name" value="Acyl-CoA N-acyltransferases (Nat)"/>
    <property type="match status" value="1"/>
</dbReference>
<feature type="domain" description="N-end rule aminoacyl transferase C-terminal" evidence="1">
    <location>
        <begin position="100"/>
        <end position="211"/>
    </location>
</feature>
<name>A0A1F6G461_9BACT</name>